<dbReference type="SUPFAM" id="SSF53474">
    <property type="entry name" value="alpha/beta-Hydrolases"/>
    <property type="match status" value="1"/>
</dbReference>
<dbReference type="Gene3D" id="3.40.50.720">
    <property type="entry name" value="NAD(P)-binding Rossmann-like Domain"/>
    <property type="match status" value="1"/>
</dbReference>
<organism evidence="4 5">
    <name type="scientific">Salininema proteolyticum</name>
    <dbReference type="NCBI Taxonomy" id="1607685"/>
    <lineage>
        <taxon>Bacteria</taxon>
        <taxon>Bacillati</taxon>
        <taxon>Actinomycetota</taxon>
        <taxon>Actinomycetes</taxon>
        <taxon>Glycomycetales</taxon>
        <taxon>Glycomycetaceae</taxon>
        <taxon>Salininema</taxon>
    </lineage>
</organism>
<evidence type="ECO:0000256" key="2">
    <source>
        <dbReference type="ARBA" id="ARBA00023002"/>
    </source>
</evidence>
<dbReference type="PRINTS" id="PR00081">
    <property type="entry name" value="GDHRDH"/>
</dbReference>
<dbReference type="PANTHER" id="PTHR43391">
    <property type="entry name" value="RETINOL DEHYDROGENASE-RELATED"/>
    <property type="match status" value="1"/>
</dbReference>
<dbReference type="InterPro" id="IPR029058">
    <property type="entry name" value="AB_hydrolase_fold"/>
</dbReference>
<evidence type="ECO:0000259" key="3">
    <source>
        <dbReference type="Pfam" id="PF00561"/>
    </source>
</evidence>
<dbReference type="InterPro" id="IPR036291">
    <property type="entry name" value="NAD(P)-bd_dom_sf"/>
</dbReference>
<evidence type="ECO:0000313" key="4">
    <source>
        <dbReference type="EMBL" id="MFC4336439.1"/>
    </source>
</evidence>
<dbReference type="Gene3D" id="3.40.50.1820">
    <property type="entry name" value="alpha/beta hydrolase"/>
    <property type="match status" value="1"/>
</dbReference>
<dbReference type="RefSeq" id="WP_380622378.1">
    <property type="nucleotide sequence ID" value="NZ_JBHSDK010000021.1"/>
</dbReference>
<dbReference type="InterPro" id="IPR002347">
    <property type="entry name" value="SDR_fam"/>
</dbReference>
<dbReference type="SUPFAM" id="SSF51735">
    <property type="entry name" value="NAD(P)-binding Rossmann-fold domains"/>
    <property type="match status" value="1"/>
</dbReference>
<dbReference type="Pfam" id="PF00106">
    <property type="entry name" value="adh_short"/>
    <property type="match status" value="1"/>
</dbReference>
<evidence type="ECO:0000313" key="5">
    <source>
        <dbReference type="Proteomes" id="UP001595823"/>
    </source>
</evidence>
<comment type="similarity">
    <text evidence="1">Belongs to the short-chain dehydrogenases/reductases (SDR) family.</text>
</comment>
<protein>
    <submittedName>
        <fullName evidence="4">SDR family oxidoreductase</fullName>
    </submittedName>
</protein>
<comment type="caution">
    <text evidence="4">The sequence shown here is derived from an EMBL/GenBank/DDBJ whole genome shotgun (WGS) entry which is preliminary data.</text>
</comment>
<dbReference type="PANTHER" id="PTHR43391:SF12">
    <property type="entry name" value="OXIDOREDUCTASE EPHD-RELATED"/>
    <property type="match status" value="1"/>
</dbReference>
<dbReference type="InterPro" id="IPR000073">
    <property type="entry name" value="AB_hydrolase_1"/>
</dbReference>
<keyword evidence="5" id="KW-1185">Reference proteome</keyword>
<dbReference type="EMBL" id="JBHSDK010000021">
    <property type="protein sequence ID" value="MFC4336439.1"/>
    <property type="molecule type" value="Genomic_DNA"/>
</dbReference>
<accession>A0ABV8U114</accession>
<evidence type="ECO:0000256" key="1">
    <source>
        <dbReference type="ARBA" id="ARBA00006484"/>
    </source>
</evidence>
<dbReference type="CDD" id="cd05233">
    <property type="entry name" value="SDR_c"/>
    <property type="match status" value="1"/>
</dbReference>
<dbReference type="Proteomes" id="UP001595823">
    <property type="component" value="Unassembled WGS sequence"/>
</dbReference>
<proteinExistence type="inferred from homology"/>
<keyword evidence="2" id="KW-0560">Oxidoreductase</keyword>
<reference evidence="5" key="1">
    <citation type="journal article" date="2019" name="Int. J. Syst. Evol. Microbiol.">
        <title>The Global Catalogue of Microorganisms (GCM) 10K type strain sequencing project: providing services to taxonomists for standard genome sequencing and annotation.</title>
        <authorList>
            <consortium name="The Broad Institute Genomics Platform"/>
            <consortium name="The Broad Institute Genome Sequencing Center for Infectious Disease"/>
            <person name="Wu L."/>
            <person name="Ma J."/>
        </authorList>
    </citation>
    <scope>NUCLEOTIDE SEQUENCE [LARGE SCALE GENOMIC DNA]</scope>
    <source>
        <strain evidence="5">IBRC-M 10908</strain>
    </source>
</reference>
<feature type="domain" description="AB hydrolase-1" evidence="3">
    <location>
        <begin position="34"/>
        <end position="154"/>
    </location>
</feature>
<dbReference type="NCBIfam" id="NF004514">
    <property type="entry name" value="PRK05855.1"/>
    <property type="match status" value="1"/>
</dbReference>
<dbReference type="PRINTS" id="PR00080">
    <property type="entry name" value="SDRFAMILY"/>
</dbReference>
<dbReference type="Pfam" id="PF00561">
    <property type="entry name" value="Abhydrolase_1"/>
    <property type="match status" value="1"/>
</dbReference>
<sequence length="579" mass="62720">MTSARTPLAEPSRYIATPDAVKIAVYEDGPADAPVIVLVHGYPDNHTVWDGLVKELAGDFRVVRYDVRGAGHSQHPQRLRDYRLDRLASDLHQVAATVSPDKPVHVVGHDWGSIQAWEAVTDVGADRRIASFTTTSGPSLDHTGKWMRHTAFRPSPRNLSDAIGQALHSWYIGYFHTPVVAKLSWRLMAPRLSAIIGQVPSETLTADAMTGLKLYRANMIPRFARPRSRFTAVPVHQIVPTDDKFVRPQLAQAAEPWTPLLWRTTLKAPHWAPHTHAGELAEHVREFVGSLEADETPSAPAVIQPLRRRPRLDRKLAFITGAGSGIGQATALAMAREGARVIAADINVADAEHTVRMLRHHGGDAWAYPVDVTDPEATTALADAVMDLHGVPDLVVNNAGVAHAGGFFDTPLERWHQVMDVNFWGIVHGSRAFGSAMAERGSGHIVNVASAAAYSPVRILSAYSTSKSAALMASECLRVELASSKVGVTAICPGFVATNISHAATFSGEGSSQEEKRQHTSRLFAIKGYGPEKIAGAIIRSALRNRAVVPVTFDGKLARFGSRYTPGIVRLVGRLDPSG</sequence>
<name>A0ABV8U114_9ACTN</name>
<gene>
    <name evidence="4" type="ORF">ACFPET_14645</name>
</gene>